<keyword evidence="3" id="KW-0862">Zinc</keyword>
<dbReference type="EMBL" id="JAXUIC010000002">
    <property type="protein sequence ID" value="KAK4601850.1"/>
    <property type="molecule type" value="Genomic_DNA"/>
</dbReference>
<dbReference type="PANTHER" id="PTHR47718">
    <property type="entry name" value="OS01G0519700 PROTEIN"/>
    <property type="match status" value="1"/>
</dbReference>
<dbReference type="InterPro" id="IPR007527">
    <property type="entry name" value="Znf_SWIM"/>
</dbReference>
<dbReference type="PANTHER" id="PTHR47718:SF17">
    <property type="entry name" value="PROTEIN FAR1-RELATED SEQUENCE 5-LIKE"/>
    <property type="match status" value="1"/>
</dbReference>
<dbReference type="InterPro" id="IPR006564">
    <property type="entry name" value="Znf_PMZ"/>
</dbReference>
<accession>A0AAN7G5C5</accession>
<dbReference type="InterPro" id="IPR004330">
    <property type="entry name" value="FAR1_DNA_bnd_dom"/>
</dbReference>
<dbReference type="Pfam" id="PF03101">
    <property type="entry name" value="FAR1"/>
    <property type="match status" value="1"/>
</dbReference>
<evidence type="ECO:0000256" key="2">
    <source>
        <dbReference type="ARBA" id="ARBA00022771"/>
    </source>
</evidence>
<comment type="caution">
    <text evidence="6">The sequence shown here is derived from an EMBL/GenBank/DDBJ whole genome shotgun (WGS) entry which is preliminary data.</text>
</comment>
<dbReference type="Proteomes" id="UP001324115">
    <property type="component" value="Unassembled WGS sequence"/>
</dbReference>
<gene>
    <name evidence="6" type="ORF">RGQ29_011102</name>
</gene>
<dbReference type="PROSITE" id="PS50966">
    <property type="entry name" value="ZF_SWIM"/>
    <property type="match status" value="1"/>
</dbReference>
<dbReference type="GO" id="GO:0008270">
    <property type="term" value="F:zinc ion binding"/>
    <property type="evidence" value="ECO:0007669"/>
    <property type="project" value="UniProtKB-KW"/>
</dbReference>
<evidence type="ECO:0000259" key="5">
    <source>
        <dbReference type="PROSITE" id="PS50966"/>
    </source>
</evidence>
<dbReference type="SMART" id="SM00575">
    <property type="entry name" value="ZnF_PMZ"/>
    <property type="match status" value="1"/>
</dbReference>
<protein>
    <recommendedName>
        <fullName evidence="5">SWIM-type domain-containing protein</fullName>
    </recommendedName>
</protein>
<reference evidence="6 7" key="1">
    <citation type="journal article" date="2023" name="G3 (Bethesda)">
        <title>A haplotype-resolved chromosome-scale genome for Quercus rubra L. provides insights into the genetics of adaptive traits for red oak species.</title>
        <authorList>
            <person name="Kapoor B."/>
            <person name="Jenkins J."/>
            <person name="Schmutz J."/>
            <person name="Zhebentyayeva T."/>
            <person name="Kuelheim C."/>
            <person name="Coggeshall M."/>
            <person name="Heim C."/>
            <person name="Lasky J.R."/>
            <person name="Leites L."/>
            <person name="Islam-Faridi N."/>
            <person name="Romero-Severson J."/>
            <person name="DeLeo V.L."/>
            <person name="Lucas S.M."/>
            <person name="Lazic D."/>
            <person name="Gailing O."/>
            <person name="Carlson J."/>
            <person name="Staton M."/>
        </authorList>
    </citation>
    <scope>NUCLEOTIDE SEQUENCE [LARGE SCALE GENOMIC DNA]</scope>
    <source>
        <strain evidence="6">Pseudo-F2</strain>
    </source>
</reference>
<keyword evidence="2 4" id="KW-0863">Zinc-finger</keyword>
<name>A0AAN7G5C5_QUERU</name>
<organism evidence="6 7">
    <name type="scientific">Quercus rubra</name>
    <name type="common">Northern red oak</name>
    <name type="synonym">Quercus borealis</name>
    <dbReference type="NCBI Taxonomy" id="3512"/>
    <lineage>
        <taxon>Eukaryota</taxon>
        <taxon>Viridiplantae</taxon>
        <taxon>Streptophyta</taxon>
        <taxon>Embryophyta</taxon>
        <taxon>Tracheophyta</taxon>
        <taxon>Spermatophyta</taxon>
        <taxon>Magnoliopsida</taxon>
        <taxon>eudicotyledons</taxon>
        <taxon>Gunneridae</taxon>
        <taxon>Pentapetalae</taxon>
        <taxon>rosids</taxon>
        <taxon>fabids</taxon>
        <taxon>Fagales</taxon>
        <taxon>Fagaceae</taxon>
        <taxon>Quercus</taxon>
    </lineage>
</organism>
<evidence type="ECO:0000256" key="4">
    <source>
        <dbReference type="PROSITE-ProRule" id="PRU00325"/>
    </source>
</evidence>
<keyword evidence="1" id="KW-0479">Metal-binding</keyword>
<dbReference type="Pfam" id="PF10551">
    <property type="entry name" value="MULE"/>
    <property type="match status" value="1"/>
</dbReference>
<evidence type="ECO:0000256" key="1">
    <source>
        <dbReference type="ARBA" id="ARBA00022723"/>
    </source>
</evidence>
<keyword evidence="7" id="KW-1185">Reference proteome</keyword>
<evidence type="ECO:0000256" key="3">
    <source>
        <dbReference type="ARBA" id="ARBA00022833"/>
    </source>
</evidence>
<dbReference type="InterPro" id="IPR018289">
    <property type="entry name" value="MULE_transposase_dom"/>
</dbReference>
<evidence type="ECO:0000313" key="7">
    <source>
        <dbReference type="Proteomes" id="UP001324115"/>
    </source>
</evidence>
<feature type="domain" description="SWIM-type" evidence="5">
    <location>
        <begin position="499"/>
        <end position="535"/>
    </location>
</feature>
<dbReference type="AlphaFoldDB" id="A0AAN7G5C5"/>
<sequence length="798" mass="92243">MQVGFEKEAYNLYNEYALKRGFSIRKAVKREYNGVIRQGEFVCSKQGFKEFEDPSNVKKYHNLDVRTGCHARIRFDVKNDIWSVSHFNDTNNHEFATPKERCNLRSGRKVLPAHGNIISTMVSSGIKATKSYSFLSKELGGANNVGFSWRDCHNFVQTKRKEIMEAGDGQSIINHFKEKQSEDPMFFYSVQVDQDNRIANFFWRDGRSKLDFDSFGDVVIFDTTYRTNKYNLICAPFVGINHHWNNVLFGCAFLSDETTQSFIWLFETFFTTMGGRQPKSIFIDQDQAMANAINMVFSESRHRLCLWHISKNAQKNLVGIYGVPDFNQRFNHCLYGECLNEMEFESNWSKMIEMHNLKDNTWLDRLYQIREKWCPTFNLNFFSAKMKSTQRSESTNSVFHQIMKTSMPLIEVIKFYEEKAAQMRQDEINEDFRCKNGAPGKVHKHGGILSHTTKVYTLALFGMFEEEFNSGMGLNCVETNHCKDNFTYSPSSGESRRIHIVHFNRAKLSICCDCKLFETLGLLCCHVLRVFLVNNVNNIPDKYILSRWKKDAKKRLCCSVDSFKSNEKSTHVLRMSNLSLLWYKCCDKAALTDHGTKIAMDSLSELLCKLEKSSADTNKVEDIGKKCHQDLIHDDDVQPCLDGKRPILDPPHVRKKGITNFRIKIQLEKKQRKKKVKDATTSKAPKTISMVHGGGEGDLFFMIPEENCTSMFTRNILMVKNEDNGVIVITALASCCLAFNQIPKHNRVKKVFNNLLKQIGNPTDFELPDWFNKWKPMPYTVIRRSILLKCSFSYVTIL</sequence>
<evidence type="ECO:0000313" key="6">
    <source>
        <dbReference type="EMBL" id="KAK4601850.1"/>
    </source>
</evidence>
<proteinExistence type="predicted"/>